<protein>
    <submittedName>
        <fullName evidence="7">DUSTY-like protein</fullName>
    </submittedName>
</protein>
<organism evidence="7 8">
    <name type="scientific">Mya arenaria</name>
    <name type="common">Soft-shell clam</name>
    <dbReference type="NCBI Taxonomy" id="6604"/>
    <lineage>
        <taxon>Eukaryota</taxon>
        <taxon>Metazoa</taxon>
        <taxon>Spiralia</taxon>
        <taxon>Lophotrochozoa</taxon>
        <taxon>Mollusca</taxon>
        <taxon>Bivalvia</taxon>
        <taxon>Autobranchia</taxon>
        <taxon>Heteroconchia</taxon>
        <taxon>Euheterodonta</taxon>
        <taxon>Imparidentia</taxon>
        <taxon>Neoheterodontei</taxon>
        <taxon>Myida</taxon>
        <taxon>Myoidea</taxon>
        <taxon>Myidae</taxon>
        <taxon>Mya</taxon>
    </lineage>
</organism>
<accession>A0ABY7G0L9</accession>
<keyword evidence="4" id="KW-0808">Transferase</keyword>
<keyword evidence="8" id="KW-1185">Reference proteome</keyword>
<dbReference type="EMBL" id="CP111025">
    <property type="protein sequence ID" value="WAR26949.1"/>
    <property type="molecule type" value="Genomic_DNA"/>
</dbReference>
<evidence type="ECO:0000313" key="7">
    <source>
        <dbReference type="EMBL" id="WAR26949.1"/>
    </source>
</evidence>
<dbReference type="InterPro" id="IPR051302">
    <property type="entry name" value="Dual_SerThr-Tyr_Kinase"/>
</dbReference>
<feature type="compositionally biased region" description="Basic and acidic residues" evidence="6">
    <location>
        <begin position="424"/>
        <end position="452"/>
    </location>
</feature>
<evidence type="ECO:0000313" key="8">
    <source>
        <dbReference type="Proteomes" id="UP001164746"/>
    </source>
</evidence>
<evidence type="ECO:0000256" key="3">
    <source>
        <dbReference type="ARBA" id="ARBA00022527"/>
    </source>
</evidence>
<feature type="region of interest" description="Disordered" evidence="6">
    <location>
        <begin position="388"/>
        <end position="486"/>
    </location>
</feature>
<dbReference type="Proteomes" id="UP001164746">
    <property type="component" value="Chromosome 14"/>
</dbReference>
<feature type="compositionally biased region" description="Polar residues" evidence="6">
    <location>
        <begin position="390"/>
        <end position="400"/>
    </location>
</feature>
<name>A0ABY7G0L9_MYAAR</name>
<gene>
    <name evidence="7" type="ORF">MAR_012653</name>
</gene>
<evidence type="ECO:0000256" key="5">
    <source>
        <dbReference type="ARBA" id="ARBA00022777"/>
    </source>
</evidence>
<reference evidence="7" key="1">
    <citation type="submission" date="2022-11" db="EMBL/GenBank/DDBJ databases">
        <title>Centuries of genome instability and evolution in soft-shell clam transmissible cancer (bioRxiv).</title>
        <authorList>
            <person name="Hart S.F.M."/>
            <person name="Yonemitsu M.A."/>
            <person name="Giersch R.M."/>
            <person name="Beal B.F."/>
            <person name="Arriagada G."/>
            <person name="Davis B.W."/>
            <person name="Ostrander E.A."/>
            <person name="Goff S.P."/>
            <person name="Metzger M.J."/>
        </authorList>
    </citation>
    <scope>NUCLEOTIDE SEQUENCE</scope>
    <source>
        <strain evidence="7">MELC-2E11</strain>
        <tissue evidence="7">Siphon/mantle</tissue>
    </source>
</reference>
<evidence type="ECO:0000256" key="1">
    <source>
        <dbReference type="ARBA" id="ARBA00004496"/>
    </source>
</evidence>
<keyword evidence="5" id="KW-0418">Kinase</keyword>
<keyword evidence="2" id="KW-0963">Cytoplasm</keyword>
<evidence type="ECO:0000256" key="4">
    <source>
        <dbReference type="ARBA" id="ARBA00022679"/>
    </source>
</evidence>
<evidence type="ECO:0000256" key="6">
    <source>
        <dbReference type="SAM" id="MobiDB-lite"/>
    </source>
</evidence>
<comment type="subcellular location">
    <subcellularLocation>
        <location evidence="1">Cytoplasm</location>
    </subcellularLocation>
</comment>
<keyword evidence="3" id="KW-0723">Serine/threonine-protein kinase</keyword>
<proteinExistence type="predicted"/>
<evidence type="ECO:0000256" key="2">
    <source>
        <dbReference type="ARBA" id="ARBA00022490"/>
    </source>
</evidence>
<feature type="compositionally biased region" description="Low complexity" evidence="6">
    <location>
        <begin position="410"/>
        <end position="420"/>
    </location>
</feature>
<dbReference type="PANTHER" id="PTHR46392:SF1">
    <property type="entry name" value="DUAL SERINE_THREONINE AND TYROSINE PROTEIN KINASE"/>
    <property type="match status" value="1"/>
</dbReference>
<sequence length="642" mass="72585">MWMDNYDGLDKQTHGQTGQIFILTKITVITMTHVVKILPMVKGHTNTAAKFLVVITVDLQLFAMLSTSIHGEPRPLLHISTPIHNMLLEIISMYLHTLVTQIVFTLWAEVLGFSVQVIFLTCEATVVVNQLQKPSEAFGRKLTCIRRFCKHCKRLNFILEDTKRCYDDINENQGQGENELLNIEMLQEEESEILSTTHKHPGILVLGQNEECKSRVVNEIFGRTIFPNFEGSEDGKQYRTVRFKYGDDLRVNLELPNDYSLLEELEAYKGPWNTIPHRDLELSAETESNTANGTAVLEVSFNHQLLRNGCTLIVAGTNQPFDEEVKRCIENVSPVLVYAFQSEKLSSQEIQDLELLKEITSFQPVCFVRIPNPDGSLATVVGSPFGAPTIQASGSRQNSPIRPKSGGSGSVDSSESLSNGYVNIRDKNVNQDYYDRNNSRLHSDETNSESDKASGNVVHRHNHVNDKVQGADGNSENRSGESRTHQRVGKIFSTNYPPVHCQVVYGQLCKIGFLSDTPGMRNVSQNIIQDYFEVDSILVPNFETFLQAFMSFSEQTMQRYLVNAVTVLNQTHIRCLQTFIICAFDMARDVLVTPKKIDFAREKEEGLYKSLFQIAVDKGDEIREMIEKNHGRQSRKSDQQGF</sequence>
<dbReference type="PANTHER" id="PTHR46392">
    <property type="entry name" value="DUAL SERINE/THREONINE AND TYROSINE PROTEIN KINASE"/>
    <property type="match status" value="1"/>
</dbReference>